<protein>
    <recommendedName>
        <fullName evidence="5">ABC transporter substrate-binding protein</fullName>
    </recommendedName>
</protein>
<evidence type="ECO:0000256" key="2">
    <source>
        <dbReference type="SAM" id="SignalP"/>
    </source>
</evidence>
<evidence type="ECO:0000313" key="4">
    <source>
        <dbReference type="Proteomes" id="UP000235994"/>
    </source>
</evidence>
<organism evidence="3 4">
    <name type="scientific">Achromobacter pulmonis</name>
    <dbReference type="NCBI Taxonomy" id="1389932"/>
    <lineage>
        <taxon>Bacteria</taxon>
        <taxon>Pseudomonadati</taxon>
        <taxon>Pseudomonadota</taxon>
        <taxon>Betaproteobacteria</taxon>
        <taxon>Burkholderiales</taxon>
        <taxon>Alcaligenaceae</taxon>
        <taxon>Achromobacter</taxon>
    </lineage>
</organism>
<dbReference type="Gene3D" id="3.40.190.150">
    <property type="entry name" value="Bordetella uptake gene, domain 1"/>
    <property type="match status" value="1"/>
</dbReference>
<comment type="similarity">
    <text evidence="1">Belongs to the UPF0065 (bug) family.</text>
</comment>
<reference evidence="3 4" key="1">
    <citation type="submission" date="2018-01" db="EMBL/GenBank/DDBJ databases">
        <title>The draft genome of an aniline degradation strain ANB-1.</title>
        <authorList>
            <person name="Zhang L."/>
            <person name="Jiang J."/>
        </authorList>
    </citation>
    <scope>NUCLEOTIDE SEQUENCE [LARGE SCALE GENOMIC DNA]</scope>
    <source>
        <strain evidence="3 4">ANB-1</strain>
    </source>
</reference>
<dbReference type="InterPro" id="IPR005064">
    <property type="entry name" value="BUG"/>
</dbReference>
<dbReference type="Pfam" id="PF03401">
    <property type="entry name" value="TctC"/>
    <property type="match status" value="1"/>
</dbReference>
<dbReference type="Gene3D" id="3.40.190.10">
    <property type="entry name" value="Periplasmic binding protein-like II"/>
    <property type="match status" value="1"/>
</dbReference>
<sequence>MGSRLRALAGAISVCFAGHAATAAAAQPDYPSRPIRMIVPYAVGGTTDLVARQYADLLGRELKQTVVVENRPGASTNIGNKLVADAEPDGYTLLYGTGQMTQTLTFGPFPAIDPTTALAPVSLILTSPQMIASNKEQKFSTPEELIHAARAQPRAISIASAQLQLYVNVLGARAGIELLHVPYKGGAPAVTDTIGGRTNLVMGQPPVLLPFIRNGVLKPIAVLSKDRIAALPEVRTFAEAGVASLDLVSWNGVFAPRGTPPAVIDRLAQATRAALADPSLERLAEDGLTIQSSTPAQLAARVAGDVRAWKQLAQDNPELAQAR</sequence>
<name>A0A2N8KP14_9BURK</name>
<feature type="chain" id="PRO_5014912305" description="ABC transporter substrate-binding protein" evidence="2">
    <location>
        <begin position="21"/>
        <end position="323"/>
    </location>
</feature>
<dbReference type="PANTHER" id="PTHR42928:SF5">
    <property type="entry name" value="BLR1237 PROTEIN"/>
    <property type="match status" value="1"/>
</dbReference>
<evidence type="ECO:0000313" key="3">
    <source>
        <dbReference type="EMBL" id="PND35202.1"/>
    </source>
</evidence>
<gene>
    <name evidence="3" type="ORF">C1I89_02070</name>
</gene>
<dbReference type="InterPro" id="IPR042100">
    <property type="entry name" value="Bug_dom1"/>
</dbReference>
<dbReference type="Proteomes" id="UP000235994">
    <property type="component" value="Unassembled WGS sequence"/>
</dbReference>
<dbReference type="AlphaFoldDB" id="A0A2N8KP14"/>
<dbReference type="EMBL" id="POQS01000001">
    <property type="protein sequence ID" value="PND35202.1"/>
    <property type="molecule type" value="Genomic_DNA"/>
</dbReference>
<keyword evidence="4" id="KW-1185">Reference proteome</keyword>
<comment type="caution">
    <text evidence="3">The sequence shown here is derived from an EMBL/GenBank/DDBJ whole genome shotgun (WGS) entry which is preliminary data.</text>
</comment>
<accession>A0A2N8KP14</accession>
<dbReference type="PANTHER" id="PTHR42928">
    <property type="entry name" value="TRICARBOXYLATE-BINDING PROTEIN"/>
    <property type="match status" value="1"/>
</dbReference>
<dbReference type="SUPFAM" id="SSF53850">
    <property type="entry name" value="Periplasmic binding protein-like II"/>
    <property type="match status" value="1"/>
</dbReference>
<feature type="signal peptide" evidence="2">
    <location>
        <begin position="1"/>
        <end position="20"/>
    </location>
</feature>
<evidence type="ECO:0008006" key="5">
    <source>
        <dbReference type="Google" id="ProtNLM"/>
    </source>
</evidence>
<dbReference type="PIRSF" id="PIRSF017082">
    <property type="entry name" value="YflP"/>
    <property type="match status" value="1"/>
</dbReference>
<evidence type="ECO:0000256" key="1">
    <source>
        <dbReference type="ARBA" id="ARBA00006987"/>
    </source>
</evidence>
<dbReference type="RefSeq" id="WP_102771146.1">
    <property type="nucleotide sequence ID" value="NZ_POQS01000001.1"/>
</dbReference>
<proteinExistence type="inferred from homology"/>
<keyword evidence="2" id="KW-0732">Signal</keyword>